<dbReference type="EMBL" id="MSFL01000004">
    <property type="protein sequence ID" value="PWY89271.1"/>
    <property type="molecule type" value="Genomic_DNA"/>
</dbReference>
<feature type="compositionally biased region" description="Low complexity" evidence="2">
    <location>
        <begin position="117"/>
        <end position="161"/>
    </location>
</feature>
<organism evidence="5 6">
    <name type="scientific">Aspergillus heteromorphus CBS 117.55</name>
    <dbReference type="NCBI Taxonomy" id="1448321"/>
    <lineage>
        <taxon>Eukaryota</taxon>
        <taxon>Fungi</taxon>
        <taxon>Dikarya</taxon>
        <taxon>Ascomycota</taxon>
        <taxon>Pezizomycotina</taxon>
        <taxon>Eurotiomycetes</taxon>
        <taxon>Eurotiomycetidae</taxon>
        <taxon>Eurotiales</taxon>
        <taxon>Aspergillaceae</taxon>
        <taxon>Aspergillus</taxon>
        <taxon>Aspergillus subgen. Circumdati</taxon>
    </lineage>
</organism>
<evidence type="ECO:0000256" key="3">
    <source>
        <dbReference type="SAM" id="SignalP"/>
    </source>
</evidence>
<evidence type="ECO:0000256" key="2">
    <source>
        <dbReference type="SAM" id="MobiDB-lite"/>
    </source>
</evidence>
<feature type="domain" description="Yeast cell wall synthesis Kre9/Knh1-like N-terminal" evidence="4">
    <location>
        <begin position="35"/>
        <end position="109"/>
    </location>
</feature>
<protein>
    <recommendedName>
        <fullName evidence="4">Yeast cell wall synthesis Kre9/Knh1-like N-terminal domain-containing protein</fullName>
    </recommendedName>
</protein>
<dbReference type="RefSeq" id="XP_025402458.1">
    <property type="nucleotide sequence ID" value="XM_025545216.1"/>
</dbReference>
<evidence type="ECO:0000256" key="1">
    <source>
        <dbReference type="ARBA" id="ARBA00022729"/>
    </source>
</evidence>
<feature type="compositionally biased region" description="Polar residues" evidence="2">
    <location>
        <begin position="169"/>
        <end position="198"/>
    </location>
</feature>
<dbReference type="PANTHER" id="PTHR40633:SF6">
    <property type="entry name" value="MATRIX PROTEIN, PUTATIVE (AFU_ORTHOLOGUE AFUA_8G05410)-RELATED"/>
    <property type="match status" value="1"/>
</dbReference>
<feature type="region of interest" description="Disordered" evidence="2">
    <location>
        <begin position="106"/>
        <end position="198"/>
    </location>
</feature>
<keyword evidence="1 3" id="KW-0732">Signal</keyword>
<proteinExistence type="predicted"/>
<evidence type="ECO:0000259" key="4">
    <source>
        <dbReference type="Pfam" id="PF10342"/>
    </source>
</evidence>
<dbReference type="PANTHER" id="PTHR40633">
    <property type="entry name" value="MATRIX PROTEIN, PUTATIVE (AFU_ORTHOLOGUE AFUA_8G05410)-RELATED"/>
    <property type="match status" value="1"/>
</dbReference>
<gene>
    <name evidence="5" type="ORF">BO70DRAFT_377654</name>
</gene>
<dbReference type="AlphaFoldDB" id="A0A317WTX9"/>
<dbReference type="VEuPathDB" id="FungiDB:BO70DRAFT_377654"/>
<dbReference type="OrthoDB" id="5589325at2759"/>
<name>A0A317WTX9_9EURO</name>
<dbReference type="Proteomes" id="UP000247233">
    <property type="component" value="Unassembled WGS sequence"/>
</dbReference>
<feature type="chain" id="PRO_5016297614" description="Yeast cell wall synthesis Kre9/Knh1-like N-terminal domain-containing protein" evidence="3">
    <location>
        <begin position="23"/>
        <end position="233"/>
    </location>
</feature>
<dbReference type="InterPro" id="IPR018466">
    <property type="entry name" value="Kre9/Knh1-like_N"/>
</dbReference>
<dbReference type="STRING" id="1448321.A0A317WTX9"/>
<dbReference type="InterPro" id="IPR052982">
    <property type="entry name" value="SRP1/TIP1-like"/>
</dbReference>
<dbReference type="GeneID" id="37067453"/>
<sequence>MRLTESVIAVWACLAQVQIAEAALAFTQWPTAIYTGVPTTLKWETDSDAPVKVTLRKGAAQDLDTVKVLTAEARDGSFTWTPDDTVEDGDDYAFQIQQDGQVNYTGLLKVSNPNPPASTTSATTAISSTTAPLPSSSSVTTTQDASPTQTQTTPSPTPTDTAPRDETDSVTAGTTGLNVTDTDESTSPSSRQSNMTSGKSALAAAMESGGASFRLVSADLLLGAVAMVFYLAY</sequence>
<evidence type="ECO:0000313" key="5">
    <source>
        <dbReference type="EMBL" id="PWY89271.1"/>
    </source>
</evidence>
<dbReference type="Pfam" id="PF10342">
    <property type="entry name" value="Kre9_KNH"/>
    <property type="match status" value="1"/>
</dbReference>
<accession>A0A317WTX9</accession>
<evidence type="ECO:0000313" key="6">
    <source>
        <dbReference type="Proteomes" id="UP000247233"/>
    </source>
</evidence>
<feature type="signal peptide" evidence="3">
    <location>
        <begin position="1"/>
        <end position="22"/>
    </location>
</feature>
<comment type="caution">
    <text evidence="5">The sequence shown here is derived from an EMBL/GenBank/DDBJ whole genome shotgun (WGS) entry which is preliminary data.</text>
</comment>
<keyword evidence="6" id="KW-1185">Reference proteome</keyword>
<reference evidence="5 6" key="1">
    <citation type="submission" date="2016-12" db="EMBL/GenBank/DDBJ databases">
        <title>The genomes of Aspergillus section Nigri reveals drivers in fungal speciation.</title>
        <authorList>
            <consortium name="DOE Joint Genome Institute"/>
            <person name="Vesth T.C."/>
            <person name="Nybo J."/>
            <person name="Theobald S."/>
            <person name="Brandl J."/>
            <person name="Frisvad J.C."/>
            <person name="Nielsen K.F."/>
            <person name="Lyhne E.K."/>
            <person name="Kogle M.E."/>
            <person name="Kuo A."/>
            <person name="Riley R."/>
            <person name="Clum A."/>
            <person name="Nolan M."/>
            <person name="Lipzen A."/>
            <person name="Salamov A."/>
            <person name="Henrissat B."/>
            <person name="Wiebenga A."/>
            <person name="De Vries R.P."/>
            <person name="Grigoriev I.V."/>
            <person name="Mortensen U.H."/>
            <person name="Andersen M.R."/>
            <person name="Baker S.E."/>
        </authorList>
    </citation>
    <scope>NUCLEOTIDE SEQUENCE [LARGE SCALE GENOMIC DNA]</scope>
    <source>
        <strain evidence="5 6">CBS 117.55</strain>
    </source>
</reference>